<proteinExistence type="predicted"/>
<protein>
    <submittedName>
        <fullName evidence="2">Cadherin domain-containing protein</fullName>
    </submittedName>
</protein>
<evidence type="ECO:0000313" key="2">
    <source>
        <dbReference type="WBParaSite" id="ES5_v2.g19559.t1"/>
    </source>
</evidence>
<accession>A0AC34FQC7</accession>
<sequence length="252" mass="27883">MRFLFATVLFALFATAFFKHIHRAPVIDLHGADEFIGLIREDQQVVSVAPRLAILSESGPICKYELVSTSGEDLPFEAIVQNEHEGTAIIKVKDGSSLDCAHNEYSVRIVAIRCNDEKSRSDAAPLKITVKDTNNHAPEFDAPWYSFDAEEGHIYKVIAKVYASDKDCGAPYGTICRYEITNALEKSPFRMSDDGILSNIVPLNYSEAQSHILTVVAHDCGMRRSKSTLITVNVLPKCISKINGLKEVGYTT</sequence>
<reference evidence="2" key="1">
    <citation type="submission" date="2022-11" db="UniProtKB">
        <authorList>
            <consortium name="WormBaseParasite"/>
        </authorList>
    </citation>
    <scope>IDENTIFICATION</scope>
</reference>
<dbReference type="Proteomes" id="UP000887579">
    <property type="component" value="Unplaced"/>
</dbReference>
<name>A0AC34FQC7_9BILA</name>
<evidence type="ECO:0000313" key="1">
    <source>
        <dbReference type="Proteomes" id="UP000887579"/>
    </source>
</evidence>
<dbReference type="WBParaSite" id="ES5_v2.g19559.t1">
    <property type="protein sequence ID" value="ES5_v2.g19559.t1"/>
    <property type="gene ID" value="ES5_v2.g19559"/>
</dbReference>
<organism evidence="1 2">
    <name type="scientific">Panagrolaimus sp. ES5</name>
    <dbReference type="NCBI Taxonomy" id="591445"/>
    <lineage>
        <taxon>Eukaryota</taxon>
        <taxon>Metazoa</taxon>
        <taxon>Ecdysozoa</taxon>
        <taxon>Nematoda</taxon>
        <taxon>Chromadorea</taxon>
        <taxon>Rhabditida</taxon>
        <taxon>Tylenchina</taxon>
        <taxon>Panagrolaimomorpha</taxon>
        <taxon>Panagrolaimoidea</taxon>
        <taxon>Panagrolaimidae</taxon>
        <taxon>Panagrolaimus</taxon>
    </lineage>
</organism>